<dbReference type="AlphaFoldDB" id="A0A5C5W961"/>
<dbReference type="OrthoDB" id="508445at2"/>
<evidence type="ECO:0000313" key="1">
    <source>
        <dbReference type="EMBL" id="TWT47200.1"/>
    </source>
</evidence>
<dbReference type="PANTHER" id="PTHR35040">
    <property type="match status" value="1"/>
</dbReference>
<evidence type="ECO:0000313" key="2">
    <source>
        <dbReference type="Proteomes" id="UP000318995"/>
    </source>
</evidence>
<dbReference type="InterPro" id="IPR018247">
    <property type="entry name" value="EF_Hand_1_Ca_BS"/>
</dbReference>
<proteinExistence type="predicted"/>
<dbReference type="Proteomes" id="UP000318995">
    <property type="component" value="Unassembled WGS sequence"/>
</dbReference>
<organism evidence="1 2">
    <name type="scientific">Botrimarina hoheduenensis</name>
    <dbReference type="NCBI Taxonomy" id="2528000"/>
    <lineage>
        <taxon>Bacteria</taxon>
        <taxon>Pseudomonadati</taxon>
        <taxon>Planctomycetota</taxon>
        <taxon>Planctomycetia</taxon>
        <taxon>Pirellulales</taxon>
        <taxon>Lacipirellulaceae</taxon>
        <taxon>Botrimarina</taxon>
    </lineage>
</organism>
<accession>A0A5C5W961</accession>
<dbReference type="InterPro" id="IPR021986">
    <property type="entry name" value="Spherulin4"/>
</dbReference>
<dbReference type="InterPro" id="IPR036439">
    <property type="entry name" value="Dockerin_dom_sf"/>
</dbReference>
<dbReference type="PANTHER" id="PTHR35040:SF9">
    <property type="entry name" value="4-LIKE CELL SURFACE PROTEIN, PUTATIVE (AFU_ORTHOLOGUE AFUA_4G14080)-RELATED"/>
    <property type="match status" value="1"/>
</dbReference>
<comment type="caution">
    <text evidence="1">The sequence shown here is derived from an EMBL/GenBank/DDBJ whole genome shotgun (WGS) entry which is preliminary data.</text>
</comment>
<dbReference type="PROSITE" id="PS00018">
    <property type="entry name" value="EF_HAND_1"/>
    <property type="match status" value="2"/>
</dbReference>
<sequence precursor="true">MKPTRTRSAHYSSPRGGGRFACLLTRTAGLLLAAASVGEVTGLEIVVPAYFYPSSSGSDWDRLDTAAAAVPITAIMNPFNGPGNSFNSDYGSATNSFTSAGGNLIGYVYSQYGARPLNVVLADIDRYAQWYPVDGIFVDEFSNSSDPAVLDYYNAIYQYVKSIDPAWEVMGNPGTTTVENYLTRPAADRLMIWENFGATYPTQSPPSWTANYDASRFVHLLHTLGSSSTATDYVDLAVARNVGGVYFTDDELPNPWDRLPTYWDAFVAKVESVNNQVFGSLEQLSNPVAEGAIMIDSSRSDWSGLSAYSPDVDDTTSSSLDIVEVTLANDPDELFVRLTLDGSTTPLGNGHRLLIDVDGQRGTGYLGGSEQFALGADYLILSDRLFAFQGLTQDVFSWSFLADLSTDDSTPSDIEWAILLSDLGSPDVLNFFVETTSSAGNDYLPSRAVDGLAGGFYRYKIGTPPVAGDYDGDGDVDTDDYEVWKANFGGPNLAADGNDDGVIDAADYTVWRDAAMLAGGATIPEPSLGSLLVAILTAITVAPHRRQE</sequence>
<dbReference type="EMBL" id="SJPH01000002">
    <property type="protein sequence ID" value="TWT47200.1"/>
    <property type="molecule type" value="Genomic_DNA"/>
</dbReference>
<dbReference type="Pfam" id="PF12138">
    <property type="entry name" value="Spherulin4"/>
    <property type="match status" value="1"/>
</dbReference>
<name>A0A5C5W961_9BACT</name>
<dbReference type="SUPFAM" id="SSF63446">
    <property type="entry name" value="Type I dockerin domain"/>
    <property type="match status" value="1"/>
</dbReference>
<gene>
    <name evidence="1" type="ORF">Pla111_08120</name>
</gene>
<keyword evidence="2" id="KW-1185">Reference proteome</keyword>
<dbReference type="GO" id="GO:0000272">
    <property type="term" value="P:polysaccharide catabolic process"/>
    <property type="evidence" value="ECO:0007669"/>
    <property type="project" value="InterPro"/>
</dbReference>
<reference evidence="1 2" key="1">
    <citation type="submission" date="2019-02" db="EMBL/GenBank/DDBJ databases">
        <title>Deep-cultivation of Planctomycetes and their phenomic and genomic characterization uncovers novel biology.</title>
        <authorList>
            <person name="Wiegand S."/>
            <person name="Jogler M."/>
            <person name="Boedeker C."/>
            <person name="Pinto D."/>
            <person name="Vollmers J."/>
            <person name="Rivas-Marin E."/>
            <person name="Kohn T."/>
            <person name="Peeters S.H."/>
            <person name="Heuer A."/>
            <person name="Rast P."/>
            <person name="Oberbeckmann S."/>
            <person name="Bunk B."/>
            <person name="Jeske O."/>
            <person name="Meyerdierks A."/>
            <person name="Storesund J.E."/>
            <person name="Kallscheuer N."/>
            <person name="Luecker S."/>
            <person name="Lage O.M."/>
            <person name="Pohl T."/>
            <person name="Merkel B.J."/>
            <person name="Hornburger P."/>
            <person name="Mueller R.-W."/>
            <person name="Bruemmer F."/>
            <person name="Labrenz M."/>
            <person name="Spormann A.M."/>
            <person name="Op Den Camp H."/>
            <person name="Overmann J."/>
            <person name="Amann R."/>
            <person name="Jetten M.S.M."/>
            <person name="Mascher T."/>
            <person name="Medema M.H."/>
            <person name="Devos D.P."/>
            <person name="Kaster A.-K."/>
            <person name="Ovreas L."/>
            <person name="Rohde M."/>
            <person name="Galperin M.Y."/>
            <person name="Jogler C."/>
        </authorList>
    </citation>
    <scope>NUCLEOTIDE SEQUENCE [LARGE SCALE GENOMIC DNA]</scope>
    <source>
        <strain evidence="1 2">Pla111</strain>
    </source>
</reference>
<protein>
    <submittedName>
        <fullName evidence="1">Spherulation-specific family 4</fullName>
    </submittedName>
</protein>